<accession>A0A922F792</accession>
<sequence length="124" mass="13946">MLQRASKSLEAYPSVQQPGQDHNANAVLAMRGLRQWRKPSEYYMKANWDAAVDVKSKITGLGIIIRDAEGGCQEIIQATNAQQETWTTASSLIYDIKSMLKTRLGWKFPSAIGKQIRLLTSYQN</sequence>
<reference evidence="2" key="1">
    <citation type="submission" date="2021-01" db="EMBL/GenBank/DDBJ databases">
        <authorList>
            <person name="Lovell J.T."/>
            <person name="Bentley N."/>
            <person name="Bhattarai G."/>
            <person name="Jenkins J.W."/>
            <person name="Sreedasyam A."/>
            <person name="Alarcon Y."/>
            <person name="Bock C."/>
            <person name="Boston L."/>
            <person name="Carlson J."/>
            <person name="Cervantes K."/>
            <person name="Clermont K."/>
            <person name="Krom N."/>
            <person name="Kubenka K."/>
            <person name="Mamidi S."/>
            <person name="Mattison C."/>
            <person name="Monteros M."/>
            <person name="Pisani C."/>
            <person name="Plott C."/>
            <person name="Rajasekar S."/>
            <person name="Rhein H.S."/>
            <person name="Rohla C."/>
            <person name="Song M."/>
            <person name="Hilaire R.S."/>
            <person name="Shu S."/>
            <person name="Wells L."/>
            <person name="Wang X."/>
            <person name="Webber J."/>
            <person name="Heerema R.J."/>
            <person name="Klein P."/>
            <person name="Conner P."/>
            <person name="Grauke L."/>
            <person name="Grimwood J."/>
            <person name="Schmutz J."/>
            <person name="Randall J.J."/>
        </authorList>
    </citation>
    <scope>NUCLEOTIDE SEQUENCE</scope>
    <source>
        <tissue evidence="2">Leaf</tissue>
    </source>
</reference>
<evidence type="ECO:0008006" key="4">
    <source>
        <dbReference type="Google" id="ProtNLM"/>
    </source>
</evidence>
<proteinExistence type="predicted"/>
<organism evidence="2 3">
    <name type="scientific">Carya illinoinensis</name>
    <name type="common">Pecan</name>
    <dbReference type="NCBI Taxonomy" id="32201"/>
    <lineage>
        <taxon>Eukaryota</taxon>
        <taxon>Viridiplantae</taxon>
        <taxon>Streptophyta</taxon>
        <taxon>Embryophyta</taxon>
        <taxon>Tracheophyta</taxon>
        <taxon>Spermatophyta</taxon>
        <taxon>Magnoliopsida</taxon>
        <taxon>eudicotyledons</taxon>
        <taxon>Gunneridae</taxon>
        <taxon>Pentapetalae</taxon>
        <taxon>rosids</taxon>
        <taxon>fabids</taxon>
        <taxon>Fagales</taxon>
        <taxon>Juglandaceae</taxon>
        <taxon>Carya</taxon>
    </lineage>
</organism>
<evidence type="ECO:0000313" key="2">
    <source>
        <dbReference type="EMBL" id="KAG6714645.1"/>
    </source>
</evidence>
<evidence type="ECO:0000256" key="1">
    <source>
        <dbReference type="SAM" id="MobiDB-lite"/>
    </source>
</evidence>
<name>A0A922F792_CARIL</name>
<evidence type="ECO:0000313" key="3">
    <source>
        <dbReference type="Proteomes" id="UP000811246"/>
    </source>
</evidence>
<dbReference type="EMBL" id="CM031829">
    <property type="protein sequence ID" value="KAG6714645.1"/>
    <property type="molecule type" value="Genomic_DNA"/>
</dbReference>
<dbReference type="Proteomes" id="UP000811246">
    <property type="component" value="Chromosome 5"/>
</dbReference>
<gene>
    <name evidence="2" type="ORF">I3842_05G212100</name>
</gene>
<feature type="region of interest" description="Disordered" evidence="1">
    <location>
        <begin position="1"/>
        <end position="20"/>
    </location>
</feature>
<dbReference type="AlphaFoldDB" id="A0A922F792"/>
<protein>
    <recommendedName>
        <fullName evidence="4">RNase H type-1 domain-containing protein</fullName>
    </recommendedName>
</protein>
<comment type="caution">
    <text evidence="2">The sequence shown here is derived from an EMBL/GenBank/DDBJ whole genome shotgun (WGS) entry which is preliminary data.</text>
</comment>